<dbReference type="InterPro" id="IPR011057">
    <property type="entry name" value="Mss4-like_sf"/>
</dbReference>
<dbReference type="GO" id="GO:0016846">
    <property type="term" value="F:carbon-sulfur lyase activity"/>
    <property type="evidence" value="ECO:0007669"/>
    <property type="project" value="InterPro"/>
</dbReference>
<keyword evidence="7" id="KW-1185">Reference proteome</keyword>
<sequence>DTVNITAACQCRAASYTFAVSTSSLPLSTYLCHCNISRRISGLLCTSYVPIPSQNNAPPDLSALTAYPSSSTVTRYFCSTCGTHLFLHHTSSSSSFSFSVSTGSLDRSAGIVNFKGHMHIEPTLDGGASDWIPSIGAAAAQRWLGVPGESQAVPSGWRGVEVRGTRPTSSEKLHAYCHCRGVEFYITRPNKESRNAASPFPDLLVPYNSSSVGSSTNVPWWIPHEAPHCFLAGTCACTSCRLSSGFDFVAWAFVPASNIFQADGQPFSIPFGSMKTFASSKNVVRTFCAKCGAGVFYTNATRPTIVDVHVGSLDAESGVRAEKWLKWETRRVSFAEEGMNEELMEGLKDGLRGWGRR</sequence>
<reference evidence="6" key="1">
    <citation type="journal article" date="2020" name="Stud. Mycol.">
        <title>101 Dothideomycetes genomes: a test case for predicting lifestyles and emergence of pathogens.</title>
        <authorList>
            <person name="Haridas S."/>
            <person name="Albert R."/>
            <person name="Binder M."/>
            <person name="Bloem J."/>
            <person name="Labutti K."/>
            <person name="Salamov A."/>
            <person name="Andreopoulos B."/>
            <person name="Baker S."/>
            <person name="Barry K."/>
            <person name="Bills G."/>
            <person name="Bluhm B."/>
            <person name="Cannon C."/>
            <person name="Castanera R."/>
            <person name="Culley D."/>
            <person name="Daum C."/>
            <person name="Ezra D."/>
            <person name="Gonzalez J."/>
            <person name="Henrissat B."/>
            <person name="Kuo A."/>
            <person name="Liang C."/>
            <person name="Lipzen A."/>
            <person name="Lutzoni F."/>
            <person name="Magnuson J."/>
            <person name="Mondo S."/>
            <person name="Nolan M."/>
            <person name="Ohm R."/>
            <person name="Pangilinan J."/>
            <person name="Park H.-J."/>
            <person name="Ramirez L."/>
            <person name="Alfaro M."/>
            <person name="Sun H."/>
            <person name="Tritt A."/>
            <person name="Yoshinaga Y."/>
            <person name="Zwiers L.-H."/>
            <person name="Turgeon B."/>
            <person name="Goodwin S."/>
            <person name="Spatafora J."/>
            <person name="Crous P."/>
            <person name="Grigoriev I."/>
        </authorList>
    </citation>
    <scope>NUCLEOTIDE SEQUENCE</scope>
    <source>
        <strain evidence="6">CBS 113979</strain>
    </source>
</reference>
<dbReference type="EMBL" id="ML977186">
    <property type="protein sequence ID" value="KAF1982258.1"/>
    <property type="molecule type" value="Genomic_DNA"/>
</dbReference>
<evidence type="ECO:0000313" key="7">
    <source>
        <dbReference type="Proteomes" id="UP000800041"/>
    </source>
</evidence>
<evidence type="ECO:0000256" key="4">
    <source>
        <dbReference type="ARBA" id="ARBA00023239"/>
    </source>
</evidence>
<keyword evidence="4" id="KW-0456">Lyase</keyword>
<dbReference type="Proteomes" id="UP000800041">
    <property type="component" value="Unassembled WGS sequence"/>
</dbReference>
<dbReference type="InterPro" id="IPR006913">
    <property type="entry name" value="CENP-V/GFA"/>
</dbReference>
<dbReference type="PANTHER" id="PTHR33337:SF31">
    <property type="entry name" value="DUF636 DOMAIN PROTEIN (AFU_ORTHOLOGUE AFUA_2G12650)"/>
    <property type="match status" value="1"/>
</dbReference>
<feature type="domain" description="CENP-V/GFA" evidence="5">
    <location>
        <begin position="5"/>
        <end position="115"/>
    </location>
</feature>
<dbReference type="AlphaFoldDB" id="A0A6G1GNE7"/>
<evidence type="ECO:0000256" key="2">
    <source>
        <dbReference type="ARBA" id="ARBA00022723"/>
    </source>
</evidence>
<proteinExistence type="inferred from homology"/>
<feature type="non-terminal residue" evidence="6">
    <location>
        <position position="357"/>
    </location>
</feature>
<keyword evidence="2" id="KW-0479">Metal-binding</keyword>
<evidence type="ECO:0000259" key="5">
    <source>
        <dbReference type="PROSITE" id="PS51891"/>
    </source>
</evidence>
<dbReference type="SUPFAM" id="SSF51316">
    <property type="entry name" value="Mss4-like"/>
    <property type="match status" value="2"/>
</dbReference>
<evidence type="ECO:0000313" key="6">
    <source>
        <dbReference type="EMBL" id="KAF1982258.1"/>
    </source>
</evidence>
<dbReference type="PANTHER" id="PTHR33337">
    <property type="entry name" value="GFA DOMAIN-CONTAINING PROTEIN"/>
    <property type="match status" value="1"/>
</dbReference>
<feature type="non-terminal residue" evidence="6">
    <location>
        <position position="1"/>
    </location>
</feature>
<dbReference type="PROSITE" id="PS51891">
    <property type="entry name" value="CENP_V_GFA"/>
    <property type="match status" value="2"/>
</dbReference>
<dbReference type="OrthoDB" id="5422068at2759"/>
<feature type="domain" description="CENP-V/GFA" evidence="5">
    <location>
        <begin position="207"/>
        <end position="328"/>
    </location>
</feature>
<gene>
    <name evidence="6" type="ORF">K402DRAFT_311313</name>
</gene>
<keyword evidence="3" id="KW-0862">Zinc</keyword>
<accession>A0A6G1GNE7</accession>
<organism evidence="6 7">
    <name type="scientific">Aulographum hederae CBS 113979</name>
    <dbReference type="NCBI Taxonomy" id="1176131"/>
    <lineage>
        <taxon>Eukaryota</taxon>
        <taxon>Fungi</taxon>
        <taxon>Dikarya</taxon>
        <taxon>Ascomycota</taxon>
        <taxon>Pezizomycotina</taxon>
        <taxon>Dothideomycetes</taxon>
        <taxon>Pleosporomycetidae</taxon>
        <taxon>Aulographales</taxon>
        <taxon>Aulographaceae</taxon>
    </lineage>
</organism>
<comment type="similarity">
    <text evidence="1">Belongs to the Gfa family.</text>
</comment>
<evidence type="ECO:0000256" key="1">
    <source>
        <dbReference type="ARBA" id="ARBA00005495"/>
    </source>
</evidence>
<evidence type="ECO:0000256" key="3">
    <source>
        <dbReference type="ARBA" id="ARBA00022833"/>
    </source>
</evidence>
<dbReference type="GO" id="GO:0046872">
    <property type="term" value="F:metal ion binding"/>
    <property type="evidence" value="ECO:0007669"/>
    <property type="project" value="UniProtKB-KW"/>
</dbReference>
<name>A0A6G1GNE7_9PEZI</name>
<dbReference type="Pfam" id="PF04828">
    <property type="entry name" value="GFA"/>
    <property type="match status" value="2"/>
</dbReference>
<protein>
    <recommendedName>
        <fullName evidence="5">CENP-V/GFA domain-containing protein</fullName>
    </recommendedName>
</protein>
<dbReference type="Gene3D" id="3.90.1590.10">
    <property type="entry name" value="glutathione-dependent formaldehyde- activating enzyme (gfa)"/>
    <property type="match status" value="2"/>
</dbReference>